<feature type="domain" description="Sucrose synthase first GT-B" evidence="7">
    <location>
        <begin position="9"/>
        <end position="212"/>
    </location>
</feature>
<accession>A0A1Z4N1A5</accession>
<evidence type="ECO:0000259" key="6">
    <source>
        <dbReference type="Pfam" id="PF00534"/>
    </source>
</evidence>
<evidence type="ECO:0000259" key="8">
    <source>
        <dbReference type="Pfam" id="PF05116"/>
    </source>
</evidence>
<dbReference type="Pfam" id="PF05116">
    <property type="entry name" value="S6PP"/>
    <property type="match status" value="1"/>
</dbReference>
<dbReference type="GO" id="GO:0046524">
    <property type="term" value="F:sucrose-phosphate synthase activity"/>
    <property type="evidence" value="ECO:0007669"/>
    <property type="project" value="UniProtKB-EC"/>
</dbReference>
<dbReference type="Gene3D" id="3.40.50.1000">
    <property type="entry name" value="HAD superfamily/HAD-like"/>
    <property type="match status" value="1"/>
</dbReference>
<dbReference type="CDD" id="cd03800">
    <property type="entry name" value="GT4_sucrose_synthase"/>
    <property type="match status" value="1"/>
</dbReference>
<dbReference type="Gene3D" id="3.40.50.2000">
    <property type="entry name" value="Glycogen Phosphorylase B"/>
    <property type="match status" value="2"/>
</dbReference>
<proteinExistence type="inferred from homology"/>
<feature type="domain" description="Glycosyl transferase family 1" evidence="6">
    <location>
        <begin position="250"/>
        <end position="423"/>
    </location>
</feature>
<dbReference type="NCBIfam" id="TIGR02472">
    <property type="entry name" value="sucr_P_syn_N"/>
    <property type="match status" value="1"/>
</dbReference>
<dbReference type="SUPFAM" id="SSF56784">
    <property type="entry name" value="HAD-like"/>
    <property type="match status" value="1"/>
</dbReference>
<dbReference type="Pfam" id="PF00534">
    <property type="entry name" value="Glycos_transf_1"/>
    <property type="match status" value="1"/>
</dbReference>
<dbReference type="KEGG" id="ttq:NIES37_34780"/>
<protein>
    <recommendedName>
        <fullName evidence="2">sucrose-phosphate synthase</fullName>
        <ecNumber evidence="2">2.4.1.14</ecNumber>
    </recommendedName>
</protein>
<dbReference type="InterPro" id="IPR001296">
    <property type="entry name" value="Glyco_trans_1"/>
</dbReference>
<name>A0A1Z4N1A5_9CYAN</name>
<comment type="catalytic activity">
    <reaction evidence="5">
        <text>beta-D-fructose 6-phosphate + UDP-alpha-D-glucose = sucrose 6(F)-phosphate + UDP + H(+)</text>
        <dbReference type="Rhea" id="RHEA:22172"/>
        <dbReference type="ChEBI" id="CHEBI:15378"/>
        <dbReference type="ChEBI" id="CHEBI:57634"/>
        <dbReference type="ChEBI" id="CHEBI:57723"/>
        <dbReference type="ChEBI" id="CHEBI:58223"/>
        <dbReference type="ChEBI" id="CHEBI:58885"/>
        <dbReference type="EC" id="2.4.1.14"/>
    </reaction>
</comment>
<evidence type="ECO:0000259" key="7">
    <source>
        <dbReference type="Pfam" id="PF00862"/>
    </source>
</evidence>
<dbReference type="RefSeq" id="WP_096577667.1">
    <property type="nucleotide sequence ID" value="NZ_CAWNJS010000001.1"/>
</dbReference>
<dbReference type="InterPro" id="IPR006380">
    <property type="entry name" value="SPP-like_dom"/>
</dbReference>
<dbReference type="NCBIfam" id="TIGR02471">
    <property type="entry name" value="sucr_syn_bact_C"/>
    <property type="match status" value="1"/>
</dbReference>
<dbReference type="InterPro" id="IPR012822">
    <property type="entry name" value="SucroseP_synth_GlycoTrfase_dom"/>
</dbReference>
<sequence length="749" mass="84760">MSHSSGLYILLVSVHGLIRGHNLELGRDADTGGQIKYVVELAQALAKHPQVERVDLVTRLVNDPKVSPDYAKPVEVLSDKAQIIRLNCGPRRYLRKEVLWPHLDNFADELLKHLRQIGKLPHVIHTHYADAGYVGCRVAGWLGIPLVHTGHSLGRVKQQRLLEQGTKPEVIENYFHMATRIEAEETTLASAALIIASTNQEVTQQYGIYDHYQPQRMVVIAPGVALERFYPVPENWQEPPIYQDLQRFLQDPQKPMIMALSRPAIRKNVGTLVKAYGEDPQLRQLANLVLVLGNRDDITTMESGPRQVLTEIFQLIDRYDLYGYIAYPKHHGADEVPELYRLLAKTRGVFINPALTEPFGLTLIEATACGVPIIATSDGGPRDILAACDNGLLIDPLDIKQIQDALRTALTDTEKWQGWSSNGLSRVRDNFSWDTHVERYLENVRQLPQRRVQSLLSPFRQGPASNITDWNIPETNRLPTADRFLVCEIDNTLLGDPEALQQLIERLNNEGHTTGVGIATGRNLDSALEMLEEYRFPMPDLLIVSTGSEIYYGPQVIPDMNWQRHISYRWQPDAVRQAMAELPGVMLQPSEGQGKFKISYFIDEEKSVSYREIMRHLRRHKLHVKGIYSHNMYLDLVPIRASKGDAIRYCALKWGLPIKRFLVAGASGNDESMLAGNTLAVVVGNYSQELEKLRSYPQVYFAQGDYTWGILEALNHYDFFGTLSQTESEMNAQIDLVVQRREELVTEGA</sequence>
<evidence type="ECO:0000256" key="3">
    <source>
        <dbReference type="ARBA" id="ARBA00022676"/>
    </source>
</evidence>
<dbReference type="InterPro" id="IPR036412">
    <property type="entry name" value="HAD-like_sf"/>
</dbReference>
<dbReference type="InterPro" id="IPR000368">
    <property type="entry name" value="Sucrose_synth_GT-B1"/>
</dbReference>
<evidence type="ECO:0000313" key="9">
    <source>
        <dbReference type="EMBL" id="BAY99495.1"/>
    </source>
</evidence>
<keyword evidence="4" id="KW-0808">Transferase</keyword>
<evidence type="ECO:0000256" key="1">
    <source>
        <dbReference type="ARBA" id="ARBA00006530"/>
    </source>
</evidence>
<dbReference type="InterPro" id="IPR012821">
    <property type="entry name" value="Sucrose_P_synth_Pase-like_dom"/>
</dbReference>
<evidence type="ECO:0000313" key="10">
    <source>
        <dbReference type="Proteomes" id="UP000218785"/>
    </source>
</evidence>
<organism evidence="9 10">
    <name type="scientific">Tolypothrix tenuis PCC 7101</name>
    <dbReference type="NCBI Taxonomy" id="231146"/>
    <lineage>
        <taxon>Bacteria</taxon>
        <taxon>Bacillati</taxon>
        <taxon>Cyanobacteriota</taxon>
        <taxon>Cyanophyceae</taxon>
        <taxon>Nostocales</taxon>
        <taxon>Tolypothrichaceae</taxon>
        <taxon>Tolypothrix</taxon>
    </lineage>
</organism>
<dbReference type="InterPro" id="IPR023214">
    <property type="entry name" value="HAD_sf"/>
</dbReference>
<dbReference type="Pfam" id="PF00862">
    <property type="entry name" value="GT-B_Sucrose_synth"/>
    <property type="match status" value="1"/>
</dbReference>
<dbReference type="EMBL" id="AP018248">
    <property type="protein sequence ID" value="BAY99495.1"/>
    <property type="molecule type" value="Genomic_DNA"/>
</dbReference>
<reference evidence="9 10" key="1">
    <citation type="submission" date="2017-06" db="EMBL/GenBank/DDBJ databases">
        <title>Genome sequencing of cyanobaciteial culture collection at National Institute for Environmental Studies (NIES).</title>
        <authorList>
            <person name="Hirose Y."/>
            <person name="Shimura Y."/>
            <person name="Fujisawa T."/>
            <person name="Nakamura Y."/>
            <person name="Kawachi M."/>
        </authorList>
    </citation>
    <scope>NUCLEOTIDE SEQUENCE [LARGE SCALE GENOMIC DNA]</scope>
    <source>
        <strain evidence="9 10">NIES-37</strain>
    </source>
</reference>
<dbReference type="PANTHER" id="PTHR46039:SF5">
    <property type="entry name" value="SUCROSE-PHOSPHATE SYNTHASE 3-RELATED"/>
    <property type="match status" value="1"/>
</dbReference>
<comment type="similarity">
    <text evidence="1">Belongs to the glycosyltransferase 1 family.</text>
</comment>
<evidence type="ECO:0000256" key="2">
    <source>
        <dbReference type="ARBA" id="ARBA00012536"/>
    </source>
</evidence>
<dbReference type="SUPFAM" id="SSF53756">
    <property type="entry name" value="UDP-Glycosyltransferase/glycogen phosphorylase"/>
    <property type="match status" value="1"/>
</dbReference>
<evidence type="ECO:0000256" key="4">
    <source>
        <dbReference type="ARBA" id="ARBA00022679"/>
    </source>
</evidence>
<dbReference type="Proteomes" id="UP000218785">
    <property type="component" value="Chromosome"/>
</dbReference>
<feature type="domain" description="Sucrose phosphatase-like" evidence="8">
    <location>
        <begin position="483"/>
        <end position="718"/>
    </location>
</feature>
<gene>
    <name evidence="9" type="primary">sps</name>
    <name evidence="9" type="ORF">NIES37_34780</name>
</gene>
<dbReference type="Gene3D" id="3.90.1070.10">
    <property type="match status" value="1"/>
</dbReference>
<keyword evidence="10" id="KW-1185">Reference proteome</keyword>
<evidence type="ECO:0000256" key="5">
    <source>
        <dbReference type="ARBA" id="ARBA00047471"/>
    </source>
</evidence>
<keyword evidence="3" id="KW-0328">Glycosyltransferase</keyword>
<dbReference type="AlphaFoldDB" id="A0A1Z4N1A5"/>
<dbReference type="EC" id="2.4.1.14" evidence="2"/>
<dbReference type="InterPro" id="IPR044161">
    <property type="entry name" value="SPS"/>
</dbReference>
<dbReference type="PANTHER" id="PTHR46039">
    <property type="entry name" value="SUCROSE-PHOSPHATE SYNTHASE 3-RELATED"/>
    <property type="match status" value="1"/>
</dbReference>